<gene>
    <name evidence="2" type="ORF">PLANPX_4302</name>
</gene>
<dbReference type="Proteomes" id="UP000326837">
    <property type="component" value="Chromosome"/>
</dbReference>
<feature type="region of interest" description="Disordered" evidence="1">
    <location>
        <begin position="42"/>
        <end position="67"/>
    </location>
</feature>
<protein>
    <submittedName>
        <fullName evidence="2">Uncharacterized protein</fullName>
    </submittedName>
</protein>
<sequence>MKREAEAAERHASGAWEGVRRAWRSHLILVDDHCRWLAAPAPAISQSSSHEKSRRRKGSSAGSVVYS</sequence>
<dbReference type="KEGG" id="lpav:PLANPX_4302"/>
<dbReference type="EMBL" id="AP021861">
    <property type="protein sequence ID" value="BBO34690.1"/>
    <property type="molecule type" value="Genomic_DNA"/>
</dbReference>
<evidence type="ECO:0000313" key="2">
    <source>
        <dbReference type="EMBL" id="BBO34690.1"/>
    </source>
</evidence>
<reference evidence="3" key="1">
    <citation type="submission" date="2019-10" db="EMBL/GenBank/DDBJ databases">
        <title>Lacipirellula parvula gen. nov., sp. nov., representing a lineage of planctomycetes widespread in freshwater anoxic habitats, and description of the family Lacipirellulaceae.</title>
        <authorList>
            <person name="Dedysh S.N."/>
            <person name="Kulichevskaya I.S."/>
            <person name="Beletsky A.V."/>
            <person name="Rakitin A.L."/>
            <person name="Mardanov A.V."/>
            <person name="Ivanova A.A."/>
            <person name="Saltykova V.X."/>
            <person name="Rijpstra W.I.C."/>
            <person name="Sinninghe Damste J.S."/>
            <person name="Ravin N.V."/>
        </authorList>
    </citation>
    <scope>NUCLEOTIDE SEQUENCE [LARGE SCALE GENOMIC DNA]</scope>
    <source>
        <strain evidence="3">PX69</strain>
    </source>
</reference>
<dbReference type="AlphaFoldDB" id="A0A5K7XCZ3"/>
<keyword evidence="3" id="KW-1185">Reference proteome</keyword>
<name>A0A5K7XCZ3_9BACT</name>
<evidence type="ECO:0000313" key="3">
    <source>
        <dbReference type="Proteomes" id="UP000326837"/>
    </source>
</evidence>
<proteinExistence type="predicted"/>
<organism evidence="2 3">
    <name type="scientific">Lacipirellula parvula</name>
    <dbReference type="NCBI Taxonomy" id="2650471"/>
    <lineage>
        <taxon>Bacteria</taxon>
        <taxon>Pseudomonadati</taxon>
        <taxon>Planctomycetota</taxon>
        <taxon>Planctomycetia</taxon>
        <taxon>Pirellulales</taxon>
        <taxon>Lacipirellulaceae</taxon>
        <taxon>Lacipirellula</taxon>
    </lineage>
</organism>
<evidence type="ECO:0000256" key="1">
    <source>
        <dbReference type="SAM" id="MobiDB-lite"/>
    </source>
</evidence>
<accession>A0A5K7XCZ3</accession>